<evidence type="ECO:0000256" key="3">
    <source>
        <dbReference type="ARBA" id="ARBA00022741"/>
    </source>
</evidence>
<evidence type="ECO:0000313" key="6">
    <source>
        <dbReference type="EMBL" id="WXG67300.1"/>
    </source>
</evidence>
<comment type="similarity">
    <text evidence="1">Belongs to the ABC transporter superfamily.</text>
</comment>
<evidence type="ECO:0000256" key="4">
    <source>
        <dbReference type="ARBA" id="ARBA00022840"/>
    </source>
</evidence>
<sequence>MSAVELRDAGLAFGERTLWQNLDLTVQPGEFVAVLGPNGSGKTSLLKVLLGQNHLTSGTAAIAGASVHRGQSGVGYIPQQRSIDDDLPLRGRDLVGLGWDGHRWGIGFRGMRERRRIVQHAIDQVGANSFAGAPVGTMSGGEQQRLRIAQALVGDPSVLLCDEPLLSLDLANQRLVSELIDRRRREHETAVLFVTHEINPILPLVDRVVYIVDGKFRIGTPKEVMTTEVLSELYGTEVEVLSVRGRLIVVGTGDSIDALGTAGAHHPPTEDPH</sequence>
<dbReference type="Proteomes" id="UP001432000">
    <property type="component" value="Chromosome"/>
</dbReference>
<organism evidence="6 7">
    <name type="scientific">Rhodococcus sovatensis</name>
    <dbReference type="NCBI Taxonomy" id="1805840"/>
    <lineage>
        <taxon>Bacteria</taxon>
        <taxon>Bacillati</taxon>
        <taxon>Actinomycetota</taxon>
        <taxon>Actinomycetes</taxon>
        <taxon>Mycobacteriales</taxon>
        <taxon>Nocardiaceae</taxon>
        <taxon>Rhodococcus</taxon>
    </lineage>
</organism>
<keyword evidence="4 6" id="KW-0067">ATP-binding</keyword>
<dbReference type="InterPro" id="IPR003439">
    <property type="entry name" value="ABC_transporter-like_ATP-bd"/>
</dbReference>
<evidence type="ECO:0000256" key="2">
    <source>
        <dbReference type="ARBA" id="ARBA00022448"/>
    </source>
</evidence>
<evidence type="ECO:0000256" key="1">
    <source>
        <dbReference type="ARBA" id="ARBA00005417"/>
    </source>
</evidence>
<dbReference type="InterPro" id="IPR003593">
    <property type="entry name" value="AAA+_ATPase"/>
</dbReference>
<evidence type="ECO:0000259" key="5">
    <source>
        <dbReference type="PROSITE" id="PS50893"/>
    </source>
</evidence>
<evidence type="ECO:0000313" key="7">
    <source>
        <dbReference type="Proteomes" id="UP001432000"/>
    </source>
</evidence>
<dbReference type="InterPro" id="IPR017871">
    <property type="entry name" value="ABC_transporter-like_CS"/>
</dbReference>
<feature type="domain" description="ABC transporter" evidence="5">
    <location>
        <begin position="4"/>
        <end position="238"/>
    </location>
</feature>
<dbReference type="RefSeq" id="WP_338886746.1">
    <property type="nucleotide sequence ID" value="NZ_CP147846.1"/>
</dbReference>
<keyword evidence="3" id="KW-0547">Nucleotide-binding</keyword>
<keyword evidence="2" id="KW-0813">Transport</keyword>
<dbReference type="Pfam" id="PF00005">
    <property type="entry name" value="ABC_tran"/>
    <property type="match status" value="1"/>
</dbReference>
<proteinExistence type="inferred from homology"/>
<dbReference type="SUPFAM" id="SSF52540">
    <property type="entry name" value="P-loop containing nucleoside triphosphate hydrolases"/>
    <property type="match status" value="1"/>
</dbReference>
<dbReference type="InterPro" id="IPR027417">
    <property type="entry name" value="P-loop_NTPase"/>
</dbReference>
<dbReference type="Gene3D" id="3.40.50.300">
    <property type="entry name" value="P-loop containing nucleotide triphosphate hydrolases"/>
    <property type="match status" value="1"/>
</dbReference>
<gene>
    <name evidence="6" type="ORF">WDS16_18865</name>
</gene>
<dbReference type="SMART" id="SM00382">
    <property type="entry name" value="AAA"/>
    <property type="match status" value="1"/>
</dbReference>
<dbReference type="EMBL" id="CP147846">
    <property type="protein sequence ID" value="WXG67300.1"/>
    <property type="molecule type" value="Genomic_DNA"/>
</dbReference>
<protein>
    <submittedName>
        <fullName evidence="6">ATP-binding cassette domain-containing protein</fullName>
    </submittedName>
</protein>
<dbReference type="PANTHER" id="PTHR42734">
    <property type="entry name" value="METAL TRANSPORT SYSTEM ATP-BINDING PROTEIN TM_0124-RELATED"/>
    <property type="match status" value="1"/>
</dbReference>
<dbReference type="PANTHER" id="PTHR42734:SF5">
    <property type="entry name" value="IRON TRANSPORT SYSTEM ATP-BINDING PROTEIN HI_0361-RELATED"/>
    <property type="match status" value="1"/>
</dbReference>
<accession>A0ABZ2PE63</accession>
<dbReference type="PROSITE" id="PS50893">
    <property type="entry name" value="ABC_TRANSPORTER_2"/>
    <property type="match status" value="1"/>
</dbReference>
<keyword evidence="7" id="KW-1185">Reference proteome</keyword>
<dbReference type="InterPro" id="IPR050153">
    <property type="entry name" value="Metal_Ion_Import_ABC"/>
</dbReference>
<dbReference type="PROSITE" id="PS00211">
    <property type="entry name" value="ABC_TRANSPORTER_1"/>
    <property type="match status" value="1"/>
</dbReference>
<dbReference type="GO" id="GO:0005524">
    <property type="term" value="F:ATP binding"/>
    <property type="evidence" value="ECO:0007669"/>
    <property type="project" value="UniProtKB-KW"/>
</dbReference>
<reference evidence="6 7" key="1">
    <citation type="submission" date="2024-03" db="EMBL/GenBank/DDBJ databases">
        <title>Natural products discovery in diverse microorganisms through a two-stage MS feature dereplication strategy.</title>
        <authorList>
            <person name="Zhang R."/>
        </authorList>
    </citation>
    <scope>NUCLEOTIDE SEQUENCE [LARGE SCALE GENOMIC DNA]</scope>
    <source>
        <strain evidence="6 7">18930</strain>
    </source>
</reference>
<name>A0ABZ2PE63_9NOCA</name>